<evidence type="ECO:0000313" key="1">
    <source>
        <dbReference type="EMBL" id="KAL2058169.1"/>
    </source>
</evidence>
<evidence type="ECO:0000313" key="2">
    <source>
        <dbReference type="Proteomes" id="UP001590951"/>
    </source>
</evidence>
<organism evidence="1 2">
    <name type="scientific">Lepraria finkii</name>
    <dbReference type="NCBI Taxonomy" id="1340010"/>
    <lineage>
        <taxon>Eukaryota</taxon>
        <taxon>Fungi</taxon>
        <taxon>Dikarya</taxon>
        <taxon>Ascomycota</taxon>
        <taxon>Pezizomycotina</taxon>
        <taxon>Lecanoromycetes</taxon>
        <taxon>OSLEUM clade</taxon>
        <taxon>Lecanoromycetidae</taxon>
        <taxon>Lecanorales</taxon>
        <taxon>Lecanorineae</taxon>
        <taxon>Stereocaulaceae</taxon>
        <taxon>Lepraria</taxon>
    </lineage>
</organism>
<gene>
    <name evidence="1" type="ORF">ABVK25_001787</name>
</gene>
<comment type="caution">
    <text evidence="1">The sequence shown here is derived from an EMBL/GenBank/DDBJ whole genome shotgun (WGS) entry which is preliminary data.</text>
</comment>
<dbReference type="EMBL" id="JBHFEH010000003">
    <property type="protein sequence ID" value="KAL2058169.1"/>
    <property type="molecule type" value="Genomic_DNA"/>
</dbReference>
<sequence length="282" mass="31343">MPNLYYPFRFVFKHFTSVSVTSVDQAHDMLPSTHRLLSLKEQYRLQKVQAFYSASASILSAADLLAALPDIPTQTPLLITGTATRGSDHVPEVITFGACVPTPWGVQRKREDKAGPTCYSGPAHFLFQLELRLEIFRSDPEVWMVDLLEIDGQNAEKGRKSRATFGNEGETGMVLDFDIGLAALKGAATEEYSADKEKNAGSNFYSPYHHLRVDAKYGAKDCTWETSMGIQKLSVYDLGYPISRPIPQTVDEEVLRKRIKGFGSGGSGLRDRVAKSNQHNKH</sequence>
<keyword evidence="2" id="KW-1185">Reference proteome</keyword>
<proteinExistence type="predicted"/>
<reference evidence="1 2" key="1">
    <citation type="submission" date="2024-09" db="EMBL/GenBank/DDBJ databases">
        <title>Rethinking Asexuality: The Enigmatic Case of Functional Sexual Genes in Lepraria (Stereocaulaceae).</title>
        <authorList>
            <person name="Doellman M."/>
            <person name="Sun Y."/>
            <person name="Barcenas-Pena A."/>
            <person name="Lumbsch H.T."/>
            <person name="Grewe F."/>
        </authorList>
    </citation>
    <scope>NUCLEOTIDE SEQUENCE [LARGE SCALE GENOMIC DNA]</scope>
    <source>
        <strain evidence="1 2">Grewe 0041</strain>
    </source>
</reference>
<dbReference type="Proteomes" id="UP001590951">
    <property type="component" value="Unassembled WGS sequence"/>
</dbReference>
<accession>A0ABR4BK23</accession>
<name>A0ABR4BK23_9LECA</name>
<protein>
    <submittedName>
        <fullName evidence="1">Uncharacterized protein</fullName>
    </submittedName>
</protein>